<reference evidence="2 3" key="1">
    <citation type="journal article" date="2018" name="Sci. Rep.">
        <title>Comparative analysis of the Pocillopora damicornis genome highlights role of immune system in coral evolution.</title>
        <authorList>
            <person name="Cunning R."/>
            <person name="Bay R.A."/>
            <person name="Gillette P."/>
            <person name="Baker A.C."/>
            <person name="Traylor-Knowles N."/>
        </authorList>
    </citation>
    <scope>NUCLEOTIDE SEQUENCE [LARGE SCALE GENOMIC DNA]</scope>
    <source>
        <strain evidence="2">RSMAS</strain>
        <tissue evidence="2">Whole animal</tissue>
    </source>
</reference>
<protein>
    <submittedName>
        <fullName evidence="2">Uncharacterized protein</fullName>
    </submittedName>
</protein>
<organism evidence="2 3">
    <name type="scientific">Pocillopora damicornis</name>
    <name type="common">Cauliflower coral</name>
    <name type="synonym">Millepora damicornis</name>
    <dbReference type="NCBI Taxonomy" id="46731"/>
    <lineage>
        <taxon>Eukaryota</taxon>
        <taxon>Metazoa</taxon>
        <taxon>Cnidaria</taxon>
        <taxon>Anthozoa</taxon>
        <taxon>Hexacorallia</taxon>
        <taxon>Scleractinia</taxon>
        <taxon>Astrocoeniina</taxon>
        <taxon>Pocilloporidae</taxon>
        <taxon>Pocillopora</taxon>
    </lineage>
</organism>
<keyword evidence="1" id="KW-1133">Transmembrane helix</keyword>
<feature type="transmembrane region" description="Helical" evidence="1">
    <location>
        <begin position="86"/>
        <end position="105"/>
    </location>
</feature>
<dbReference type="Proteomes" id="UP000275408">
    <property type="component" value="Unassembled WGS sequence"/>
</dbReference>
<dbReference type="AlphaFoldDB" id="A0A3M6UM06"/>
<feature type="transmembrane region" description="Helical" evidence="1">
    <location>
        <begin position="117"/>
        <end position="138"/>
    </location>
</feature>
<gene>
    <name evidence="2" type="ORF">pdam_00009336</name>
</gene>
<keyword evidence="1" id="KW-0472">Membrane</keyword>
<name>A0A3M6UM06_POCDA</name>
<keyword evidence="1" id="KW-0812">Transmembrane</keyword>
<keyword evidence="3" id="KW-1185">Reference proteome</keyword>
<sequence>MVSILSETETIKAVEEKEFIQMKGGYVAYENRYINNVLNTFRITVMTGSLNTRWHRIQNSFDDGSSTNKTTAYNIQKIVQCTYSKLILLVFVVLDDITSFMALEVKKLKAEQRHSHQHFLFIIFIIFDHGTLPLVIVVTGEKADVPN</sequence>
<accession>A0A3M6UM06</accession>
<dbReference type="EMBL" id="RCHS01001219">
    <property type="protein sequence ID" value="RMX54660.1"/>
    <property type="molecule type" value="Genomic_DNA"/>
</dbReference>
<evidence type="ECO:0000313" key="3">
    <source>
        <dbReference type="Proteomes" id="UP000275408"/>
    </source>
</evidence>
<comment type="caution">
    <text evidence="2">The sequence shown here is derived from an EMBL/GenBank/DDBJ whole genome shotgun (WGS) entry which is preliminary data.</text>
</comment>
<evidence type="ECO:0000256" key="1">
    <source>
        <dbReference type="SAM" id="Phobius"/>
    </source>
</evidence>
<evidence type="ECO:0000313" key="2">
    <source>
        <dbReference type="EMBL" id="RMX54660.1"/>
    </source>
</evidence>
<feature type="non-terminal residue" evidence="2">
    <location>
        <position position="147"/>
    </location>
</feature>
<proteinExistence type="predicted"/>